<gene>
    <name evidence="2" type="ORF">FAA97_13430</name>
</gene>
<reference evidence="2 3" key="1">
    <citation type="submission" date="2019-04" db="EMBL/GenBank/DDBJ databases">
        <title>Genome sequence of strain shin9-1.</title>
        <authorList>
            <person name="Gao J."/>
            <person name="Sun J."/>
        </authorList>
    </citation>
    <scope>NUCLEOTIDE SEQUENCE [LARGE SCALE GENOMIC DNA]</scope>
    <source>
        <strain evidence="3">shin9-1</strain>
    </source>
</reference>
<dbReference type="OrthoDB" id="9781481at2"/>
<protein>
    <submittedName>
        <fullName evidence="2">AAA family ATPase</fullName>
    </submittedName>
</protein>
<dbReference type="EMBL" id="STGV01000004">
    <property type="protein sequence ID" value="THV22286.1"/>
    <property type="molecule type" value="Genomic_DNA"/>
</dbReference>
<evidence type="ECO:0000313" key="3">
    <source>
        <dbReference type="Proteomes" id="UP000308828"/>
    </source>
</evidence>
<dbReference type="SUPFAM" id="SSF52540">
    <property type="entry name" value="P-loop containing nucleoside triphosphate hydrolases"/>
    <property type="match status" value="1"/>
</dbReference>
<name>A0A4V4HMH9_9HYPH</name>
<comment type="caution">
    <text evidence="2">The sequence shown here is derived from an EMBL/GenBank/DDBJ whole genome shotgun (WGS) entry which is preliminary data.</text>
</comment>
<dbReference type="Pfam" id="PF07728">
    <property type="entry name" value="AAA_5"/>
    <property type="match status" value="1"/>
</dbReference>
<dbReference type="PANTHER" id="PTHR37291:SF1">
    <property type="entry name" value="TYPE IV METHYL-DIRECTED RESTRICTION ENZYME ECOKMCRB SUBUNIT"/>
    <property type="match status" value="1"/>
</dbReference>
<dbReference type="Proteomes" id="UP000308828">
    <property type="component" value="Unassembled WGS sequence"/>
</dbReference>
<dbReference type="Gene3D" id="3.40.50.300">
    <property type="entry name" value="P-loop containing nucleotide triphosphate hydrolases"/>
    <property type="match status" value="1"/>
</dbReference>
<sequence>MNQANPESKVIFDNLVIESSGTRPQLTTQQKRDFSEAVAKIAGVDPNWIDIRTLSDEKQTARSISESNGAKRNASIPLLNRVFVMRCTGEAATYEKIARYMDANVQRAGGIGILVGADPEWHVERIYFDKRKEKEAALLAEYFLVPKDRRIVIEAPSGAGSSSFASRALEDIPGLFIDKDFSDEVLGELVRKKCIILQGPPGTGKTTLATALAKAFVGDGGNVTAIQFHAGYSYDDFIQGWRPNGDGFELAAGHFMEICETARLSEDKNHVLIIDEINRGNVSAVFGECFSLIESTKRSPVYGMNLAYKDPNMSAEEFYVPPNVYIIGTMNTADRSLAIVDYALRRRFSFVTIPPAFGDENFASFLIAKGLPSAFVKEVFLRLNSLNEAIRSETRSLGAGFEIGHSYFCPSSPPTDHQKWYRSIIVHEIGPLLREYWFDSPETAASYEAQLLKPFPAEVENDTAPIVGSE</sequence>
<dbReference type="AlphaFoldDB" id="A0A4V4HMH9"/>
<organism evidence="2 3">
    <name type="scientific">Peteryoungia ipomoeae</name>
    <dbReference type="NCBI Taxonomy" id="1210932"/>
    <lineage>
        <taxon>Bacteria</taxon>
        <taxon>Pseudomonadati</taxon>
        <taxon>Pseudomonadota</taxon>
        <taxon>Alphaproteobacteria</taxon>
        <taxon>Hyphomicrobiales</taxon>
        <taxon>Rhizobiaceae</taxon>
        <taxon>Peteryoungia</taxon>
    </lineage>
</organism>
<dbReference type="InterPro" id="IPR003593">
    <property type="entry name" value="AAA+_ATPase"/>
</dbReference>
<dbReference type="PANTHER" id="PTHR37291">
    <property type="entry name" value="5-METHYLCYTOSINE-SPECIFIC RESTRICTION ENZYME B"/>
    <property type="match status" value="1"/>
</dbReference>
<dbReference type="InterPro" id="IPR011704">
    <property type="entry name" value="ATPase_dyneun-rel_AAA"/>
</dbReference>
<dbReference type="SMART" id="SM00382">
    <property type="entry name" value="AAA"/>
    <property type="match status" value="1"/>
</dbReference>
<dbReference type="GO" id="GO:0005524">
    <property type="term" value="F:ATP binding"/>
    <property type="evidence" value="ECO:0007669"/>
    <property type="project" value="InterPro"/>
</dbReference>
<dbReference type="GO" id="GO:0016887">
    <property type="term" value="F:ATP hydrolysis activity"/>
    <property type="evidence" value="ECO:0007669"/>
    <property type="project" value="InterPro"/>
</dbReference>
<accession>A0A4V4HMH9</accession>
<dbReference type="InterPro" id="IPR052934">
    <property type="entry name" value="Methyl-DNA_Rec/Restrict_Enz"/>
</dbReference>
<dbReference type="CDD" id="cd00009">
    <property type="entry name" value="AAA"/>
    <property type="match status" value="1"/>
</dbReference>
<dbReference type="RefSeq" id="WP_136599058.1">
    <property type="nucleotide sequence ID" value="NZ_STGV01000004.1"/>
</dbReference>
<evidence type="ECO:0000313" key="2">
    <source>
        <dbReference type="EMBL" id="THV22286.1"/>
    </source>
</evidence>
<evidence type="ECO:0000259" key="1">
    <source>
        <dbReference type="SMART" id="SM00382"/>
    </source>
</evidence>
<keyword evidence="3" id="KW-1185">Reference proteome</keyword>
<proteinExistence type="predicted"/>
<dbReference type="InterPro" id="IPR027417">
    <property type="entry name" value="P-loop_NTPase"/>
</dbReference>
<feature type="domain" description="AAA+ ATPase" evidence="1">
    <location>
        <begin position="191"/>
        <end position="354"/>
    </location>
</feature>